<reference evidence="3 4" key="1">
    <citation type="journal article" date="2010" name="Proc. Natl. Acad. Sci. U.S.A.">
        <title>A Nitrospira metagenome illuminates the physiology and evolution of globally important nitrite-oxidizing bacteria.</title>
        <authorList>
            <person name="Lucker S."/>
            <person name="Wagner M."/>
            <person name="Maixner F."/>
            <person name="Pelletier E."/>
            <person name="Koch H."/>
            <person name="Vacherie B."/>
            <person name="Rattei T."/>
            <person name="Sinninghe Damste J."/>
            <person name="Spieck E."/>
            <person name="Le Paslier D."/>
            <person name="Daims H."/>
        </authorList>
    </citation>
    <scope>NUCLEOTIDE SEQUENCE [LARGE SCALE GENOMIC DNA]</scope>
</reference>
<feature type="compositionally biased region" description="Polar residues" evidence="1">
    <location>
        <begin position="33"/>
        <end position="44"/>
    </location>
</feature>
<dbReference type="InterPro" id="IPR008265">
    <property type="entry name" value="Lipase_GDSL_AS"/>
</dbReference>
<dbReference type="SUPFAM" id="SSF52266">
    <property type="entry name" value="SGNH hydrolase"/>
    <property type="match status" value="1"/>
</dbReference>
<dbReference type="OrthoDB" id="9786188at2"/>
<keyword evidence="3" id="KW-0378">Hydrolase</keyword>
<accession>D8PA69</accession>
<dbReference type="EC" id="3.1.1.5" evidence="3"/>
<feature type="region of interest" description="Disordered" evidence="1">
    <location>
        <begin position="33"/>
        <end position="74"/>
    </location>
</feature>
<dbReference type="Pfam" id="PF13472">
    <property type="entry name" value="Lipase_GDSL_2"/>
    <property type="match status" value="1"/>
</dbReference>
<name>D8PA69_9BACT</name>
<dbReference type="PANTHER" id="PTHR30383">
    <property type="entry name" value="THIOESTERASE 1/PROTEASE 1/LYSOPHOSPHOLIPASE L1"/>
    <property type="match status" value="1"/>
</dbReference>
<protein>
    <submittedName>
        <fullName evidence="3">TAP complex multifunctional esterase (Modular protein)</fullName>
        <ecNumber evidence="3">3.1.1.5</ecNumber>
        <ecNumber evidence="3">3.1.2.-</ecNumber>
    </submittedName>
</protein>
<dbReference type="GO" id="GO:0006629">
    <property type="term" value="P:lipid metabolic process"/>
    <property type="evidence" value="ECO:0007669"/>
    <property type="project" value="InterPro"/>
</dbReference>
<dbReference type="PROSITE" id="PS01098">
    <property type="entry name" value="LIPASE_GDSL_SER"/>
    <property type="match status" value="1"/>
</dbReference>
<dbReference type="Proteomes" id="UP000001660">
    <property type="component" value="Chromosome"/>
</dbReference>
<dbReference type="HOGENOM" id="CLU_051180_1_0_0"/>
<dbReference type="PANTHER" id="PTHR30383:SF24">
    <property type="entry name" value="THIOESTERASE 1_PROTEASE 1_LYSOPHOSPHOLIPASE L1"/>
    <property type="match status" value="1"/>
</dbReference>
<dbReference type="EMBL" id="FP929003">
    <property type="protein sequence ID" value="CBK40128.1"/>
    <property type="molecule type" value="Genomic_DNA"/>
</dbReference>
<dbReference type="InterPro" id="IPR013830">
    <property type="entry name" value="SGNH_hydro"/>
</dbReference>
<dbReference type="InterPro" id="IPR036514">
    <property type="entry name" value="SGNH_hydro_sf"/>
</dbReference>
<keyword evidence="4" id="KW-1185">Reference proteome</keyword>
<evidence type="ECO:0000313" key="3">
    <source>
        <dbReference type="EMBL" id="CBK40128.1"/>
    </source>
</evidence>
<sequence>MLTCSELLKFIARLGTACLLAWVLSGLSGCDQSNTSTVPSSSDGLASATPPSAEHTPLRKSLPATPTPPPDDRPRIVAFGDSLTAGLGVAPEQSYPTQLQKQLDALGYRYQVLNAGVSGDTSAGGLRRVSWVLAGKPQVVILELGGNDGLRGLGLPETRSHLDAIIRQLKDAHVRVILAGMKLPPNYGEEYTARFEAMYRDLAQLYELPLIPFLLEGVGGERTLNQADGIHPTGEGYRIVVKNVLRSLLPVLKDASTNNSPAKKKKA</sequence>
<dbReference type="EC" id="3.1.2.-" evidence="3"/>
<dbReference type="Gene3D" id="3.40.50.1110">
    <property type="entry name" value="SGNH hydrolase"/>
    <property type="match status" value="1"/>
</dbReference>
<evidence type="ECO:0000313" key="4">
    <source>
        <dbReference type="Proteomes" id="UP000001660"/>
    </source>
</evidence>
<evidence type="ECO:0000259" key="2">
    <source>
        <dbReference type="Pfam" id="PF13472"/>
    </source>
</evidence>
<dbReference type="STRING" id="330214.NIDE0349"/>
<dbReference type="CDD" id="cd01822">
    <property type="entry name" value="Lysophospholipase_L1_like"/>
    <property type="match status" value="1"/>
</dbReference>
<dbReference type="InterPro" id="IPR051532">
    <property type="entry name" value="Ester_Hydrolysis_Enzymes"/>
</dbReference>
<dbReference type="KEGG" id="nde:NIDE0349"/>
<dbReference type="eggNOG" id="COG2755">
    <property type="taxonomic scope" value="Bacteria"/>
</dbReference>
<dbReference type="GO" id="GO:0004622">
    <property type="term" value="F:phosphatidylcholine lysophospholipase activity"/>
    <property type="evidence" value="ECO:0007669"/>
    <property type="project" value="UniProtKB-EC"/>
</dbReference>
<evidence type="ECO:0000256" key="1">
    <source>
        <dbReference type="SAM" id="MobiDB-lite"/>
    </source>
</evidence>
<gene>
    <name evidence="3" type="primary">tesA</name>
    <name evidence="3" type="ORF">NIDE0349</name>
</gene>
<dbReference type="AlphaFoldDB" id="D8PA69"/>
<feature type="domain" description="SGNH hydrolase-type esterase" evidence="2">
    <location>
        <begin position="78"/>
        <end position="239"/>
    </location>
</feature>
<proteinExistence type="predicted"/>
<organism evidence="3 4">
    <name type="scientific">Nitrospira defluvii</name>
    <dbReference type="NCBI Taxonomy" id="330214"/>
    <lineage>
        <taxon>Bacteria</taxon>
        <taxon>Pseudomonadati</taxon>
        <taxon>Nitrospirota</taxon>
        <taxon>Nitrospiria</taxon>
        <taxon>Nitrospirales</taxon>
        <taxon>Nitrospiraceae</taxon>
        <taxon>Nitrospira</taxon>
    </lineage>
</organism>